<dbReference type="Pfam" id="PF00335">
    <property type="entry name" value="Tetraspanin"/>
    <property type="match status" value="2"/>
</dbReference>
<dbReference type="Gene3D" id="1.10.1450.10">
    <property type="entry name" value="Tetraspanin"/>
    <property type="match status" value="1"/>
</dbReference>
<dbReference type="InterPro" id="IPR018503">
    <property type="entry name" value="Tetraspanin_CS"/>
</dbReference>
<dbReference type="Proteomes" id="UP001497472">
    <property type="component" value="Unassembled WGS sequence"/>
</dbReference>
<keyword evidence="3 6" id="KW-0812">Transmembrane</keyword>
<keyword evidence="8" id="KW-1185">Reference proteome</keyword>
<dbReference type="PANTHER" id="PTHR19282:SF544">
    <property type="entry name" value="TETRASPANIN"/>
    <property type="match status" value="1"/>
</dbReference>
<evidence type="ECO:0000256" key="3">
    <source>
        <dbReference type="ARBA" id="ARBA00022692"/>
    </source>
</evidence>
<feature type="transmembrane region" description="Helical" evidence="6">
    <location>
        <begin position="82"/>
        <end position="105"/>
    </location>
</feature>
<comment type="caution">
    <text evidence="7">The sequence shown here is derived from an EMBL/GenBank/DDBJ whole genome shotgun (WGS) entry which is preliminary data.</text>
</comment>
<gene>
    <name evidence="7" type="ORF">LNINA_LOCUS3107</name>
</gene>
<feature type="transmembrane region" description="Helical" evidence="6">
    <location>
        <begin position="51"/>
        <end position="75"/>
    </location>
</feature>
<proteinExistence type="inferred from homology"/>
<keyword evidence="5 6" id="KW-0472">Membrane</keyword>
<comment type="subcellular location">
    <subcellularLocation>
        <location evidence="1">Membrane</location>
        <topology evidence="1">Multi-pass membrane protein</topology>
    </subcellularLocation>
</comment>
<evidence type="ECO:0000313" key="8">
    <source>
        <dbReference type="Proteomes" id="UP001497472"/>
    </source>
</evidence>
<accession>A0AAV1J1A2</accession>
<evidence type="ECO:0000256" key="1">
    <source>
        <dbReference type="ARBA" id="ARBA00004141"/>
    </source>
</evidence>
<dbReference type="EMBL" id="CAVLEF010000004">
    <property type="protein sequence ID" value="CAK1543285.1"/>
    <property type="molecule type" value="Genomic_DNA"/>
</dbReference>
<organism evidence="7 8">
    <name type="scientific">Leptosia nina</name>
    <dbReference type="NCBI Taxonomy" id="320188"/>
    <lineage>
        <taxon>Eukaryota</taxon>
        <taxon>Metazoa</taxon>
        <taxon>Ecdysozoa</taxon>
        <taxon>Arthropoda</taxon>
        <taxon>Hexapoda</taxon>
        <taxon>Insecta</taxon>
        <taxon>Pterygota</taxon>
        <taxon>Neoptera</taxon>
        <taxon>Endopterygota</taxon>
        <taxon>Lepidoptera</taxon>
        <taxon>Glossata</taxon>
        <taxon>Ditrysia</taxon>
        <taxon>Papilionoidea</taxon>
        <taxon>Pieridae</taxon>
        <taxon>Pierinae</taxon>
        <taxon>Leptosia</taxon>
    </lineage>
</organism>
<protein>
    <recommendedName>
        <fullName evidence="9">Tetraspanin</fullName>
    </recommendedName>
</protein>
<feature type="transmembrane region" description="Helical" evidence="6">
    <location>
        <begin position="7"/>
        <end position="31"/>
    </location>
</feature>
<evidence type="ECO:0000256" key="5">
    <source>
        <dbReference type="ARBA" id="ARBA00023136"/>
    </source>
</evidence>
<feature type="transmembrane region" description="Helical" evidence="6">
    <location>
        <begin position="182"/>
        <end position="206"/>
    </location>
</feature>
<sequence length="435" mass="46686">MGCGEFLVKYILFFANLFFALAGLALIGLGVAVELQVSEIVKIVEASSFQVAPITAIVLGTVIFLIAFFGCCGAIKENNCMLITYSIFMLILMLAKVTLAVLIFVNLDGYVKEIPRWLNDAFNRNQVAFQDIERTFKCCGPTGPLSYGNVVLPETCCSSTPCTPLNAYGGCSKVVEEFFETFGVAIGGLAIAVVAIELVAVVFGLCLANHVRNQSRRARTAIAIAGGLLLYQLRNNPPLDINNYNLAVILVIVLGCVVVLISALGWCGSCAEKKVLLYIYSGLILIIAGLQIYAVVKIRSADTINEEAILKSLEETFNNSSQLPTFHAMEIALQCCGPDGPDSYAGLYDFLPRSCCANVTDISAIDKPGIADQVDLMALTCSVDDAHPGCKEVLVNFLKMVTHYLGLAFIIAISVELLAPVMALSLSCCIGPRSV</sequence>
<evidence type="ECO:0000256" key="4">
    <source>
        <dbReference type="ARBA" id="ARBA00022989"/>
    </source>
</evidence>
<dbReference type="PRINTS" id="PR00259">
    <property type="entry name" value="TMFOUR"/>
</dbReference>
<feature type="transmembrane region" description="Helical" evidence="6">
    <location>
        <begin position="275"/>
        <end position="296"/>
    </location>
</feature>
<dbReference type="GO" id="GO:0005886">
    <property type="term" value="C:plasma membrane"/>
    <property type="evidence" value="ECO:0007669"/>
    <property type="project" value="TreeGrafter"/>
</dbReference>
<feature type="transmembrane region" description="Helical" evidence="6">
    <location>
        <begin position="246"/>
        <end position="268"/>
    </location>
</feature>
<dbReference type="PANTHER" id="PTHR19282">
    <property type="entry name" value="TETRASPANIN"/>
    <property type="match status" value="1"/>
</dbReference>
<evidence type="ECO:0000256" key="6">
    <source>
        <dbReference type="SAM" id="Phobius"/>
    </source>
</evidence>
<evidence type="ECO:0008006" key="9">
    <source>
        <dbReference type="Google" id="ProtNLM"/>
    </source>
</evidence>
<dbReference type="PROSITE" id="PS00421">
    <property type="entry name" value="TM4_1"/>
    <property type="match status" value="1"/>
</dbReference>
<dbReference type="CDD" id="cd03127">
    <property type="entry name" value="tetraspanin_LEL"/>
    <property type="match status" value="1"/>
</dbReference>
<keyword evidence="4 6" id="KW-1133">Transmembrane helix</keyword>
<reference evidence="7 8" key="1">
    <citation type="submission" date="2023-11" db="EMBL/GenBank/DDBJ databases">
        <authorList>
            <person name="Okamura Y."/>
        </authorList>
    </citation>
    <scope>NUCLEOTIDE SEQUENCE [LARGE SCALE GENOMIC DNA]</scope>
</reference>
<dbReference type="InterPro" id="IPR018499">
    <property type="entry name" value="Tetraspanin/Peripherin"/>
</dbReference>
<name>A0AAV1J1A2_9NEOP</name>
<dbReference type="SUPFAM" id="SSF48652">
    <property type="entry name" value="Tetraspanin"/>
    <property type="match status" value="2"/>
</dbReference>
<evidence type="ECO:0000256" key="2">
    <source>
        <dbReference type="ARBA" id="ARBA00006840"/>
    </source>
</evidence>
<dbReference type="InterPro" id="IPR008952">
    <property type="entry name" value="Tetraspanin_EC2_sf"/>
</dbReference>
<dbReference type="AlphaFoldDB" id="A0AAV1J1A2"/>
<feature type="transmembrane region" description="Helical" evidence="6">
    <location>
        <begin position="404"/>
        <end position="430"/>
    </location>
</feature>
<evidence type="ECO:0000313" key="7">
    <source>
        <dbReference type="EMBL" id="CAK1543285.1"/>
    </source>
</evidence>
<comment type="similarity">
    <text evidence="2">Belongs to the tetraspanin (TM4SF) family.</text>
</comment>